<evidence type="ECO:0000256" key="3">
    <source>
        <dbReference type="ARBA" id="ARBA00023125"/>
    </source>
</evidence>
<gene>
    <name evidence="8" type="ORF">H9848_00535</name>
</gene>
<feature type="domain" description="Tyr recombinase" evidence="6">
    <location>
        <begin position="123"/>
        <end position="308"/>
    </location>
</feature>
<dbReference type="GO" id="GO:0003677">
    <property type="term" value="F:DNA binding"/>
    <property type="evidence" value="ECO:0007669"/>
    <property type="project" value="UniProtKB-UniRule"/>
</dbReference>
<dbReference type="GO" id="GO:0006310">
    <property type="term" value="P:DNA recombination"/>
    <property type="evidence" value="ECO:0007669"/>
    <property type="project" value="UniProtKB-KW"/>
</dbReference>
<dbReference type="Proteomes" id="UP000823847">
    <property type="component" value="Unassembled WGS sequence"/>
</dbReference>
<dbReference type="Pfam" id="PF00589">
    <property type="entry name" value="Phage_integrase"/>
    <property type="match status" value="1"/>
</dbReference>
<dbReference type="InterPro" id="IPR013762">
    <property type="entry name" value="Integrase-like_cat_sf"/>
</dbReference>
<evidence type="ECO:0000259" key="7">
    <source>
        <dbReference type="PROSITE" id="PS51900"/>
    </source>
</evidence>
<proteinExistence type="inferred from homology"/>
<feature type="domain" description="Core-binding (CB)" evidence="7">
    <location>
        <begin position="18"/>
        <end position="101"/>
    </location>
</feature>
<evidence type="ECO:0000259" key="6">
    <source>
        <dbReference type="PROSITE" id="PS51898"/>
    </source>
</evidence>
<dbReference type="GO" id="GO:0015074">
    <property type="term" value="P:DNA integration"/>
    <property type="evidence" value="ECO:0007669"/>
    <property type="project" value="UniProtKB-KW"/>
</dbReference>
<name>A0A9D2BNX3_9BACT</name>
<dbReference type="Gene3D" id="1.10.443.10">
    <property type="entry name" value="Intergrase catalytic core"/>
    <property type="match status" value="1"/>
</dbReference>
<organism evidence="8 9">
    <name type="scientific">Candidatus Parabacteroides intestinigallinarum</name>
    <dbReference type="NCBI Taxonomy" id="2838722"/>
    <lineage>
        <taxon>Bacteria</taxon>
        <taxon>Pseudomonadati</taxon>
        <taxon>Bacteroidota</taxon>
        <taxon>Bacteroidia</taxon>
        <taxon>Bacteroidales</taxon>
        <taxon>Tannerellaceae</taxon>
        <taxon>Parabacteroides</taxon>
    </lineage>
</organism>
<evidence type="ECO:0000256" key="2">
    <source>
        <dbReference type="ARBA" id="ARBA00022908"/>
    </source>
</evidence>
<dbReference type="PANTHER" id="PTHR30349:SF64">
    <property type="entry name" value="PROPHAGE INTEGRASE INTD-RELATED"/>
    <property type="match status" value="1"/>
</dbReference>
<evidence type="ECO:0000256" key="4">
    <source>
        <dbReference type="ARBA" id="ARBA00023172"/>
    </source>
</evidence>
<dbReference type="InterPro" id="IPR010998">
    <property type="entry name" value="Integrase_recombinase_N"/>
</dbReference>
<comment type="similarity">
    <text evidence="1">Belongs to the 'phage' integrase family.</text>
</comment>
<dbReference type="AlphaFoldDB" id="A0A9D2BNX3"/>
<dbReference type="InterPro" id="IPR002104">
    <property type="entry name" value="Integrase_catalytic"/>
</dbReference>
<reference evidence="8" key="1">
    <citation type="journal article" date="2021" name="PeerJ">
        <title>Extensive microbial diversity within the chicken gut microbiome revealed by metagenomics and culture.</title>
        <authorList>
            <person name="Gilroy R."/>
            <person name="Ravi A."/>
            <person name="Getino M."/>
            <person name="Pursley I."/>
            <person name="Horton D.L."/>
            <person name="Alikhan N.F."/>
            <person name="Baker D."/>
            <person name="Gharbi K."/>
            <person name="Hall N."/>
            <person name="Watson M."/>
            <person name="Adriaenssens E.M."/>
            <person name="Foster-Nyarko E."/>
            <person name="Jarju S."/>
            <person name="Secka A."/>
            <person name="Antonio M."/>
            <person name="Oren A."/>
            <person name="Chaudhuri R.R."/>
            <person name="La Ragione R."/>
            <person name="Hildebrand F."/>
            <person name="Pallen M.J."/>
        </authorList>
    </citation>
    <scope>NUCLEOTIDE SEQUENCE</scope>
    <source>
        <strain evidence="8">ChiHecec2B26-12326</strain>
    </source>
</reference>
<evidence type="ECO:0000313" key="9">
    <source>
        <dbReference type="Proteomes" id="UP000823847"/>
    </source>
</evidence>
<comment type="caution">
    <text evidence="8">The sequence shown here is derived from an EMBL/GenBank/DDBJ whole genome shotgun (WGS) entry which is preliminary data.</text>
</comment>
<accession>A0A9D2BNX3</accession>
<evidence type="ECO:0000256" key="5">
    <source>
        <dbReference type="PROSITE-ProRule" id="PRU01248"/>
    </source>
</evidence>
<dbReference type="InterPro" id="IPR044068">
    <property type="entry name" value="CB"/>
</dbReference>
<dbReference type="InterPro" id="IPR011010">
    <property type="entry name" value="DNA_brk_join_enz"/>
</dbReference>
<dbReference type="PANTHER" id="PTHR30349">
    <property type="entry name" value="PHAGE INTEGRASE-RELATED"/>
    <property type="match status" value="1"/>
</dbReference>
<reference evidence="8" key="2">
    <citation type="submission" date="2021-04" db="EMBL/GenBank/DDBJ databases">
        <authorList>
            <person name="Gilroy R."/>
        </authorList>
    </citation>
    <scope>NUCLEOTIDE SEQUENCE</scope>
    <source>
        <strain evidence="8">ChiHecec2B26-12326</strain>
    </source>
</reference>
<dbReference type="Pfam" id="PF13102">
    <property type="entry name" value="Phage_int_SAM_5"/>
    <property type="match status" value="1"/>
</dbReference>
<evidence type="ECO:0000256" key="1">
    <source>
        <dbReference type="ARBA" id="ARBA00008857"/>
    </source>
</evidence>
<dbReference type="PROSITE" id="PS51898">
    <property type="entry name" value="TYR_RECOMBINASE"/>
    <property type="match status" value="1"/>
</dbReference>
<evidence type="ECO:0000313" key="8">
    <source>
        <dbReference type="EMBL" id="HIX85090.1"/>
    </source>
</evidence>
<dbReference type="InterPro" id="IPR025269">
    <property type="entry name" value="SAM-like_dom"/>
</dbReference>
<keyword evidence="2" id="KW-0229">DNA integration</keyword>
<keyword evidence="4" id="KW-0233">DNA recombination</keyword>
<sequence length="324" mass="37046">MKKRVPQGKKNEKQMGKASCFQLVEKRIAHFKDSKKLKTANNYACALKHFRDFRANKDLAIGDLSAGLMRDFQSYLTEKGLTMNTISLYNRSLRAVYNYALDEGILTTDKRPFRKVFTGLEKTRKRALDSEVAQDLVQLSFPNDEKTAFARDLFLFSLYMQGMPFVDIALLTKKQLQGNHIAYQRRKTNQSLKVYVHALANAIIKRYRVKDPDCPYLFPILYDPKRKRTILYSSALRTYNRRLARVARLVGLDEPLTSYVSRHTWASLARQSGVADNVICEAMGHNNVSTTMIYLTSLDTGTVAAANRKVIATLTTPREPIRET</sequence>
<protein>
    <submittedName>
        <fullName evidence="8">Site-specific integrase</fullName>
    </submittedName>
</protein>
<dbReference type="Gene3D" id="1.10.150.130">
    <property type="match status" value="1"/>
</dbReference>
<dbReference type="PROSITE" id="PS51900">
    <property type="entry name" value="CB"/>
    <property type="match status" value="1"/>
</dbReference>
<dbReference type="SUPFAM" id="SSF56349">
    <property type="entry name" value="DNA breaking-rejoining enzymes"/>
    <property type="match status" value="1"/>
</dbReference>
<dbReference type="InterPro" id="IPR050090">
    <property type="entry name" value="Tyrosine_recombinase_XerCD"/>
</dbReference>
<keyword evidence="3 5" id="KW-0238">DNA-binding</keyword>
<dbReference type="EMBL" id="DXEN01000004">
    <property type="protein sequence ID" value="HIX85090.1"/>
    <property type="molecule type" value="Genomic_DNA"/>
</dbReference>